<dbReference type="AlphaFoldDB" id="A8ZQS2"/>
<name>A8ZQS2_ACAM1</name>
<dbReference type="Pfam" id="PF00805">
    <property type="entry name" value="Pentapeptide"/>
    <property type="match status" value="2"/>
</dbReference>
<dbReference type="HOGENOM" id="CLU_665025_0_0_3"/>
<dbReference type="OrthoDB" id="516320at2"/>
<dbReference type="InterPro" id="IPR001646">
    <property type="entry name" value="5peptide_repeat"/>
</dbReference>
<dbReference type="Proteomes" id="UP000000268">
    <property type="component" value="Plasmid pREB8"/>
</dbReference>
<evidence type="ECO:0000313" key="3">
    <source>
        <dbReference type="EMBL" id="ABW33358.1"/>
    </source>
</evidence>
<dbReference type="Gene3D" id="2.160.20.80">
    <property type="entry name" value="E3 ubiquitin-protein ligase SopA"/>
    <property type="match status" value="1"/>
</dbReference>
<sequence>MANEEQLSLLKQGVEAWNSWREENLDVEIDLSSADLRNADLRDADLRDADLFNADLFNASLSNASLSGADLTNANLRDASLSNADLSKANLRFASLRYADLSKANLSNASLYEAKLFGANLSNADLRLSKAIRTNFMDADLSGTCITDWHIIRGTNFECVKCSYIYLGYNLEQEKFTDRLPVNPDQEFKPGEFEEWIKDSAEAQQTIDLTFTEGIDWQAFSQSLQGVRQKYPDSGVGLQAIEEKGTAFVIRLKTSLDADQGVIKSSQKELYETQLQLREAQGENRVLREMSEVLEKLASRPTTNVDFNRETQGSDKSNLLMTFLSWFQNGQAIIAIIALVLGVASTYFIPKMFPNGFPPVNSDPQPEVIQSAPSSPRTEIGIGKRMAQQVHQFLLTSEQADRHVNAESLKLNQ</sequence>
<dbReference type="KEGG" id="amr:AM1_H0005"/>
<gene>
    <name evidence="3" type="ordered locus">AM1_H0005</name>
</gene>
<dbReference type="PANTHER" id="PTHR14136:SF17">
    <property type="entry name" value="BTB_POZ DOMAIN-CONTAINING PROTEIN KCTD9"/>
    <property type="match status" value="1"/>
</dbReference>
<feature type="transmembrane region" description="Helical" evidence="2">
    <location>
        <begin position="326"/>
        <end position="349"/>
    </location>
</feature>
<evidence type="ECO:0000313" key="4">
    <source>
        <dbReference type="Proteomes" id="UP000000268"/>
    </source>
</evidence>
<dbReference type="PANTHER" id="PTHR14136">
    <property type="entry name" value="BTB_POZ DOMAIN-CONTAINING PROTEIN KCTD9"/>
    <property type="match status" value="1"/>
</dbReference>
<evidence type="ECO:0000256" key="1">
    <source>
        <dbReference type="SAM" id="Coils"/>
    </source>
</evidence>
<dbReference type="SUPFAM" id="SSF141571">
    <property type="entry name" value="Pentapeptide repeat-like"/>
    <property type="match status" value="1"/>
</dbReference>
<keyword evidence="2" id="KW-0472">Membrane</keyword>
<feature type="coiled-coil region" evidence="1">
    <location>
        <begin position="263"/>
        <end position="297"/>
    </location>
</feature>
<evidence type="ECO:0000256" key="2">
    <source>
        <dbReference type="SAM" id="Phobius"/>
    </source>
</evidence>
<keyword evidence="2" id="KW-1133">Transmembrane helix</keyword>
<dbReference type="RefSeq" id="WP_012168421.1">
    <property type="nucleotide sequence ID" value="NC_009933.1"/>
</dbReference>
<keyword evidence="3" id="KW-0614">Plasmid</keyword>
<keyword evidence="4" id="KW-1185">Reference proteome</keyword>
<organism evidence="3 4">
    <name type="scientific">Acaryochloris marina (strain MBIC 11017)</name>
    <dbReference type="NCBI Taxonomy" id="329726"/>
    <lineage>
        <taxon>Bacteria</taxon>
        <taxon>Bacillati</taxon>
        <taxon>Cyanobacteriota</taxon>
        <taxon>Cyanophyceae</taxon>
        <taxon>Acaryochloridales</taxon>
        <taxon>Acaryochloridaceae</taxon>
        <taxon>Acaryochloris</taxon>
    </lineage>
</organism>
<reference evidence="3 4" key="1">
    <citation type="journal article" date="2008" name="Proc. Natl. Acad. Sci. U.S.A.">
        <title>Niche adaptation and genome expansion in the chlorophyll d-producing cyanobacterium Acaryochloris marina.</title>
        <authorList>
            <person name="Swingley W.D."/>
            <person name="Chen M."/>
            <person name="Cheung P.C."/>
            <person name="Conrad A.L."/>
            <person name="Dejesa L.C."/>
            <person name="Hao J."/>
            <person name="Honchak B.M."/>
            <person name="Karbach L.E."/>
            <person name="Kurdoglu A."/>
            <person name="Lahiri S."/>
            <person name="Mastrian S.D."/>
            <person name="Miyashita H."/>
            <person name="Page L."/>
            <person name="Ramakrishna P."/>
            <person name="Satoh S."/>
            <person name="Sattley W.M."/>
            <person name="Shimada Y."/>
            <person name="Taylor H.L."/>
            <person name="Tomo T."/>
            <person name="Tsuchiya T."/>
            <person name="Wang Z.T."/>
            <person name="Raymond J."/>
            <person name="Mimuro M."/>
            <person name="Blankenship R.E."/>
            <person name="Touchman J.W."/>
        </authorList>
    </citation>
    <scope>NUCLEOTIDE SEQUENCE [LARGE SCALE GENOMIC DNA]</scope>
    <source>
        <strain evidence="4">MBIC 11017</strain>
        <plasmid evidence="4">Plasmid pREB8</plasmid>
    </source>
</reference>
<evidence type="ECO:0008006" key="5">
    <source>
        <dbReference type="Google" id="ProtNLM"/>
    </source>
</evidence>
<dbReference type="EMBL" id="CP000845">
    <property type="protein sequence ID" value="ABW33358.1"/>
    <property type="molecule type" value="Genomic_DNA"/>
</dbReference>
<protein>
    <recommendedName>
        <fullName evidence="5">Pentapeptide repeat protein</fullName>
    </recommendedName>
</protein>
<proteinExistence type="predicted"/>
<keyword evidence="2" id="KW-0812">Transmembrane</keyword>
<dbReference type="InterPro" id="IPR051082">
    <property type="entry name" value="Pentapeptide-BTB/POZ_domain"/>
</dbReference>
<accession>A8ZQS2</accession>
<keyword evidence="1" id="KW-0175">Coiled coil</keyword>
<geneLocation type="plasmid" evidence="3 4">
    <name>pREB8</name>
</geneLocation>